<dbReference type="EMBL" id="FWZT01000006">
    <property type="protein sequence ID" value="SMF16997.1"/>
    <property type="molecule type" value="Genomic_DNA"/>
</dbReference>
<proteinExistence type="predicted"/>
<dbReference type="AlphaFoldDB" id="A0A1Y6BKX4"/>
<feature type="region of interest" description="Disordered" evidence="1">
    <location>
        <begin position="23"/>
        <end position="108"/>
    </location>
</feature>
<feature type="compositionally biased region" description="Polar residues" evidence="1">
    <location>
        <begin position="83"/>
        <end position="108"/>
    </location>
</feature>
<keyword evidence="4" id="KW-1185">Reference proteome</keyword>
<feature type="chain" id="PRO_5012350924" evidence="2">
    <location>
        <begin position="18"/>
        <end position="306"/>
    </location>
</feature>
<evidence type="ECO:0000313" key="3">
    <source>
        <dbReference type="EMBL" id="SMF16997.1"/>
    </source>
</evidence>
<keyword evidence="2" id="KW-0732">Signal</keyword>
<evidence type="ECO:0000256" key="1">
    <source>
        <dbReference type="SAM" id="MobiDB-lite"/>
    </source>
</evidence>
<sequence length="306" mass="33786">MSYGISLLLMLSFSLLASCYKPTSIPKYGVRSSDSKEPRGEAQGQERDFQDSSDKERGEDRSDNDFDQDRDIDNDETDDPGNDSDSQNGETSLNELVNPIPSNCGSSPSVANDDLVAFSGESFTEVSREELQFPSGWRLDDVWSSGEVEKVEMDGINYIAYVNGGIFQGFRLTFPTDEDSAGTFKDSIYNAPVPKPFIRNFTASGVTIVAKQEKPNQGSPADWGLRWVKPGEFPGAGGAPTTTWLKEGGTDQLKLESDCKVFDLKLPESADTSTVFNWITWEMKGSWGGADKALISHIIFRDFSWE</sequence>
<protein>
    <submittedName>
        <fullName evidence="3">Uncharacterized protein</fullName>
    </submittedName>
</protein>
<feature type="signal peptide" evidence="2">
    <location>
        <begin position="1"/>
        <end position="17"/>
    </location>
</feature>
<reference evidence="4" key="1">
    <citation type="submission" date="2017-04" db="EMBL/GenBank/DDBJ databases">
        <authorList>
            <person name="Varghese N."/>
            <person name="Submissions S."/>
        </authorList>
    </citation>
    <scope>NUCLEOTIDE SEQUENCE [LARGE SCALE GENOMIC DNA]</scope>
    <source>
        <strain evidence="4">RKEM611</strain>
    </source>
</reference>
<feature type="compositionally biased region" description="Acidic residues" evidence="1">
    <location>
        <begin position="72"/>
        <end position="82"/>
    </location>
</feature>
<name>A0A1Y6BKX4_9BACT</name>
<evidence type="ECO:0000313" key="4">
    <source>
        <dbReference type="Proteomes" id="UP000192907"/>
    </source>
</evidence>
<organism evidence="3 4">
    <name type="scientific">Pseudobacteriovorax antillogorgiicola</name>
    <dbReference type="NCBI Taxonomy" id="1513793"/>
    <lineage>
        <taxon>Bacteria</taxon>
        <taxon>Pseudomonadati</taxon>
        <taxon>Bdellovibrionota</taxon>
        <taxon>Oligoflexia</taxon>
        <taxon>Oligoflexales</taxon>
        <taxon>Pseudobacteriovoracaceae</taxon>
        <taxon>Pseudobacteriovorax</taxon>
    </lineage>
</organism>
<feature type="compositionally biased region" description="Basic and acidic residues" evidence="1">
    <location>
        <begin position="33"/>
        <end position="71"/>
    </location>
</feature>
<evidence type="ECO:0000256" key="2">
    <source>
        <dbReference type="SAM" id="SignalP"/>
    </source>
</evidence>
<gene>
    <name evidence="3" type="ORF">SAMN06296036_10686</name>
</gene>
<accession>A0A1Y6BKX4</accession>
<dbReference type="RefSeq" id="WP_132317973.1">
    <property type="nucleotide sequence ID" value="NZ_FWZT01000006.1"/>
</dbReference>
<dbReference type="Proteomes" id="UP000192907">
    <property type="component" value="Unassembled WGS sequence"/>
</dbReference>
<dbReference type="STRING" id="1513793.SAMN06296036_10686"/>